<dbReference type="InterPro" id="IPR018496">
    <property type="entry name" value="PsdUridine_synth_RsuA/RluB_CS"/>
</dbReference>
<dbReference type="RefSeq" id="WP_248706387.1">
    <property type="nucleotide sequence ID" value="NZ_CAKOET010000004.1"/>
</dbReference>
<dbReference type="InterPro" id="IPR000748">
    <property type="entry name" value="PsdUridine_synth_RsuA/RluB/E/F"/>
</dbReference>
<dbReference type="Pfam" id="PF00849">
    <property type="entry name" value="PseudoU_synth_2"/>
    <property type="match status" value="1"/>
</dbReference>
<evidence type="ECO:0000256" key="2">
    <source>
        <dbReference type="ARBA" id="ARBA00023235"/>
    </source>
</evidence>
<reference evidence="6" key="1">
    <citation type="submission" date="2022-03" db="EMBL/GenBank/DDBJ databases">
        <authorList>
            <person name="Hettiarachchi G."/>
        </authorList>
    </citation>
    <scope>NUCLEOTIDE SEQUENCE</scope>
    <source>
        <strain evidence="6">LMG 32447</strain>
    </source>
</reference>
<evidence type="ECO:0000256" key="4">
    <source>
        <dbReference type="RuleBase" id="RU003887"/>
    </source>
</evidence>
<dbReference type="PROSITE" id="PS01149">
    <property type="entry name" value="PSI_RSU"/>
    <property type="match status" value="1"/>
</dbReference>
<evidence type="ECO:0000256" key="1">
    <source>
        <dbReference type="ARBA" id="ARBA00008348"/>
    </source>
</evidence>
<dbReference type="InterPro" id="IPR050343">
    <property type="entry name" value="RsuA_PseudoU_synthase"/>
</dbReference>
<keyword evidence="3" id="KW-0694">RNA-binding</keyword>
<gene>
    <name evidence="6" type="primary">rluB</name>
    <name evidence="6" type="ORF">LMG032447_01005</name>
</gene>
<evidence type="ECO:0000256" key="3">
    <source>
        <dbReference type="PROSITE-ProRule" id="PRU00182"/>
    </source>
</evidence>
<comment type="similarity">
    <text evidence="1 4">Belongs to the pseudouridine synthase RsuA family.</text>
</comment>
<dbReference type="EC" id="5.4.99.-" evidence="4"/>
<dbReference type="PANTHER" id="PTHR47683">
    <property type="entry name" value="PSEUDOURIDINE SYNTHASE FAMILY PROTEIN-RELATED"/>
    <property type="match status" value="1"/>
</dbReference>
<dbReference type="InterPro" id="IPR020094">
    <property type="entry name" value="TruA/RsuA/RluB/E/F_N"/>
</dbReference>
<dbReference type="PROSITE" id="PS50889">
    <property type="entry name" value="S4"/>
    <property type="match status" value="1"/>
</dbReference>
<dbReference type="SUPFAM" id="SSF55174">
    <property type="entry name" value="Alpha-L RNA-binding motif"/>
    <property type="match status" value="1"/>
</dbReference>
<dbReference type="NCBIfam" id="TIGR00093">
    <property type="entry name" value="pseudouridine synthase"/>
    <property type="match status" value="1"/>
</dbReference>
<dbReference type="SUPFAM" id="SSF55120">
    <property type="entry name" value="Pseudouridine synthase"/>
    <property type="match status" value="1"/>
</dbReference>
<sequence length="249" mass="28216">MDEEKERLQKVIAQAGLASRRGAEELITTGRVEVNQEIVRTLGTKVGPHDHVSVDGVPIEEREKLVYYLLNKPRGVVTTNHDEKNRHTVVDLLSDVSQRVYPVGRLDYDTTGALLLTNDGTLANELMHPKKRVNKAYLAKVKGLATEEQIQPLRQGVVIDGRKTAPAKVAISRWDHTKNTSMITITIHEGRNHQVKEMLAKVGLPVIKLTRQRYAFLDLVGLQPGEYRALKHDEVKRLKEGNYRNLRRK</sequence>
<dbReference type="EMBL" id="CAKOEU010000004">
    <property type="protein sequence ID" value="CAH1855077.1"/>
    <property type="molecule type" value="Genomic_DNA"/>
</dbReference>
<dbReference type="InterPro" id="IPR002942">
    <property type="entry name" value="S4_RNA-bd"/>
</dbReference>
<dbReference type="InterPro" id="IPR042092">
    <property type="entry name" value="PsdUridine_s_RsuA/RluB/E/F_cat"/>
</dbReference>
<dbReference type="InterPro" id="IPR036986">
    <property type="entry name" value="S4_RNA-bd_sf"/>
</dbReference>
<keyword evidence="2 4" id="KW-0413">Isomerase</keyword>
<accession>A0ABM9D232</accession>
<protein>
    <recommendedName>
        <fullName evidence="4">Pseudouridine synthase</fullName>
        <ecNumber evidence="4">5.4.99.-</ecNumber>
    </recommendedName>
</protein>
<organism evidence="6 7">
    <name type="scientific">Convivina praedatoris</name>
    <dbReference type="NCBI Taxonomy" id="2880963"/>
    <lineage>
        <taxon>Bacteria</taxon>
        <taxon>Bacillati</taxon>
        <taxon>Bacillota</taxon>
        <taxon>Bacilli</taxon>
        <taxon>Lactobacillales</taxon>
        <taxon>Lactobacillaceae</taxon>
        <taxon>Convivina</taxon>
    </lineage>
</organism>
<dbReference type="Gene3D" id="3.30.70.580">
    <property type="entry name" value="Pseudouridine synthase I, catalytic domain, N-terminal subdomain"/>
    <property type="match status" value="1"/>
</dbReference>
<dbReference type="CDD" id="cd00165">
    <property type="entry name" value="S4"/>
    <property type="match status" value="1"/>
</dbReference>
<feature type="domain" description="RNA-binding S4" evidence="5">
    <location>
        <begin position="6"/>
        <end position="63"/>
    </location>
</feature>
<dbReference type="InterPro" id="IPR006145">
    <property type="entry name" value="PsdUridine_synth_RsuA/RluA"/>
</dbReference>
<comment type="caution">
    <text evidence="6">The sequence shown here is derived from an EMBL/GenBank/DDBJ whole genome shotgun (WGS) entry which is preliminary data.</text>
</comment>
<proteinExistence type="inferred from homology"/>
<dbReference type="Gene3D" id="3.10.290.10">
    <property type="entry name" value="RNA-binding S4 domain"/>
    <property type="match status" value="1"/>
</dbReference>
<dbReference type="GO" id="GO:0160139">
    <property type="term" value="F:23S rRNA pseudouridine(2605) synthase activity"/>
    <property type="evidence" value="ECO:0007669"/>
    <property type="project" value="UniProtKB-EC"/>
</dbReference>
<evidence type="ECO:0000259" key="5">
    <source>
        <dbReference type="SMART" id="SM00363"/>
    </source>
</evidence>
<name>A0ABM9D232_9LACO</name>
<dbReference type="Pfam" id="PF01479">
    <property type="entry name" value="S4"/>
    <property type="match status" value="1"/>
</dbReference>
<dbReference type="PANTHER" id="PTHR47683:SF2">
    <property type="entry name" value="RNA-BINDING S4 DOMAIN-CONTAINING PROTEIN"/>
    <property type="match status" value="1"/>
</dbReference>
<dbReference type="Gene3D" id="3.30.70.1560">
    <property type="entry name" value="Alpha-L RNA-binding motif"/>
    <property type="match status" value="1"/>
</dbReference>
<dbReference type="InterPro" id="IPR020103">
    <property type="entry name" value="PsdUridine_synth_cat_dom_sf"/>
</dbReference>
<dbReference type="SMART" id="SM00363">
    <property type="entry name" value="S4"/>
    <property type="match status" value="1"/>
</dbReference>
<dbReference type="CDD" id="cd02870">
    <property type="entry name" value="PseudoU_synth_RsuA_like"/>
    <property type="match status" value="1"/>
</dbReference>
<dbReference type="Proteomes" id="UP000838102">
    <property type="component" value="Unassembled WGS sequence"/>
</dbReference>
<keyword evidence="7" id="KW-1185">Reference proteome</keyword>
<evidence type="ECO:0000313" key="6">
    <source>
        <dbReference type="EMBL" id="CAH1855077.1"/>
    </source>
</evidence>
<evidence type="ECO:0000313" key="7">
    <source>
        <dbReference type="Proteomes" id="UP000838102"/>
    </source>
</evidence>